<proteinExistence type="predicted"/>
<dbReference type="OrthoDB" id="2684275at2759"/>
<feature type="region of interest" description="Disordered" evidence="1">
    <location>
        <begin position="161"/>
        <end position="206"/>
    </location>
</feature>
<reference evidence="3" key="2">
    <citation type="submission" date="2015-01" db="EMBL/GenBank/DDBJ databases">
        <title>Evolutionary Origins and Diversification of the Mycorrhizal Mutualists.</title>
        <authorList>
            <consortium name="DOE Joint Genome Institute"/>
            <consortium name="Mycorrhizal Genomics Consortium"/>
            <person name="Kohler A."/>
            <person name="Kuo A."/>
            <person name="Nagy L.G."/>
            <person name="Floudas D."/>
            <person name="Copeland A."/>
            <person name="Barry K.W."/>
            <person name="Cichocki N."/>
            <person name="Veneault-Fourrey C."/>
            <person name="LaButti K."/>
            <person name="Lindquist E.A."/>
            <person name="Lipzen A."/>
            <person name="Lundell T."/>
            <person name="Morin E."/>
            <person name="Murat C."/>
            <person name="Riley R."/>
            <person name="Ohm R."/>
            <person name="Sun H."/>
            <person name="Tunlid A."/>
            <person name="Henrissat B."/>
            <person name="Grigoriev I.V."/>
            <person name="Hibbett D.S."/>
            <person name="Martin F."/>
        </authorList>
    </citation>
    <scope>NUCLEOTIDE SEQUENCE [LARGE SCALE GENOMIC DNA]</scope>
    <source>
        <strain evidence="3">Foug A</strain>
    </source>
</reference>
<evidence type="ECO:0000256" key="1">
    <source>
        <dbReference type="SAM" id="MobiDB-lite"/>
    </source>
</evidence>
<reference evidence="2 3" key="1">
    <citation type="submission" date="2014-04" db="EMBL/GenBank/DDBJ databases">
        <authorList>
            <consortium name="DOE Joint Genome Institute"/>
            <person name="Kuo A."/>
            <person name="Kohler A."/>
            <person name="Nagy L.G."/>
            <person name="Floudas D."/>
            <person name="Copeland A."/>
            <person name="Barry K.W."/>
            <person name="Cichocki N."/>
            <person name="Veneault-Fourrey C."/>
            <person name="LaButti K."/>
            <person name="Lindquist E.A."/>
            <person name="Lipzen A."/>
            <person name="Lundell T."/>
            <person name="Morin E."/>
            <person name="Murat C."/>
            <person name="Sun H."/>
            <person name="Tunlid A."/>
            <person name="Henrissat B."/>
            <person name="Grigoriev I.V."/>
            <person name="Hibbett D.S."/>
            <person name="Martin F."/>
            <person name="Nordberg H.P."/>
            <person name="Cantor M.N."/>
            <person name="Hua S.X."/>
        </authorList>
    </citation>
    <scope>NUCLEOTIDE SEQUENCE [LARGE SCALE GENOMIC DNA]</scope>
    <source>
        <strain evidence="2 3">Foug A</strain>
    </source>
</reference>
<organism evidence="2 3">
    <name type="scientific">Scleroderma citrinum Foug A</name>
    <dbReference type="NCBI Taxonomy" id="1036808"/>
    <lineage>
        <taxon>Eukaryota</taxon>
        <taxon>Fungi</taxon>
        <taxon>Dikarya</taxon>
        <taxon>Basidiomycota</taxon>
        <taxon>Agaricomycotina</taxon>
        <taxon>Agaricomycetes</taxon>
        <taxon>Agaricomycetidae</taxon>
        <taxon>Boletales</taxon>
        <taxon>Sclerodermatineae</taxon>
        <taxon>Sclerodermataceae</taxon>
        <taxon>Scleroderma</taxon>
    </lineage>
</organism>
<feature type="region of interest" description="Disordered" evidence="1">
    <location>
        <begin position="1"/>
        <end position="98"/>
    </location>
</feature>
<dbReference type="HOGENOM" id="CLU_596058_0_0_1"/>
<protein>
    <submittedName>
        <fullName evidence="2">Uncharacterized protein</fullName>
    </submittedName>
</protein>
<feature type="compositionally biased region" description="Acidic residues" evidence="1">
    <location>
        <begin position="59"/>
        <end position="75"/>
    </location>
</feature>
<evidence type="ECO:0000313" key="3">
    <source>
        <dbReference type="Proteomes" id="UP000053989"/>
    </source>
</evidence>
<feature type="compositionally biased region" description="Polar residues" evidence="1">
    <location>
        <begin position="13"/>
        <end position="27"/>
    </location>
</feature>
<feature type="compositionally biased region" description="Polar residues" evidence="1">
    <location>
        <begin position="170"/>
        <end position="182"/>
    </location>
</feature>
<dbReference type="InParanoid" id="A0A0C3DKM3"/>
<feature type="compositionally biased region" description="Acidic residues" evidence="1">
    <location>
        <begin position="28"/>
        <end position="47"/>
    </location>
</feature>
<evidence type="ECO:0000313" key="2">
    <source>
        <dbReference type="EMBL" id="KIM56596.1"/>
    </source>
</evidence>
<dbReference type="AlphaFoldDB" id="A0A0C3DKM3"/>
<name>A0A0C3DKM3_9AGAM</name>
<dbReference type="Proteomes" id="UP000053989">
    <property type="component" value="Unassembled WGS sequence"/>
</dbReference>
<keyword evidence="3" id="KW-1185">Reference proteome</keyword>
<accession>A0A0C3DKM3</accession>
<sequence>MSNQSQRFKKPNLNVQKKATQSPQSEDPYQEVESNEDVDQTVDEETLVNDGVSTPSGSEFEDEDDDGGDDGEDEGDKCPDIMQEGIDSKRRTKGLPKPTREAITQAHHDLNPTAGGKCTCEALSDKQSVLGDRTLKKQYLEGTKRSTQPAVNCTISGLRTGFHPSHGQAKVTQDLTPSQTPDPLSAPSGLTYRGSPITPTSYTFGRFPSDEGNSFKLSSDTFSAPMKSASQTAVNPRSTARIIPNAPQQRLQRSMVITNTVSSTKSHQAPSNNDLPASSMQMFTTSFVPILRKYVGSLQNPWITDGLVRPMQLIWDGVMQKWLHTFTDDNKVYCLCIQKIYDWRTQFGKAALDAMEAHWASDAKYCNPQLHKAYVEEALGPRLRFMYGCIKPLDALGTVQVHAVFSLPVHFTDFCKSSGGSCPN</sequence>
<gene>
    <name evidence="2" type="ORF">SCLCIDRAFT_29522</name>
</gene>
<dbReference type="EMBL" id="KN822114">
    <property type="protein sequence ID" value="KIM56596.1"/>
    <property type="molecule type" value="Genomic_DNA"/>
</dbReference>